<keyword evidence="2" id="KW-0677">Repeat</keyword>
<dbReference type="AlphaFoldDB" id="A0A9W9JW45"/>
<evidence type="ECO:0000313" key="5">
    <source>
        <dbReference type="Proteomes" id="UP001149165"/>
    </source>
</evidence>
<sequence length="297" mass="33201">MDRNTLFSSPLVSPDELHRALTTPSKNLRIIPIAAGRQSALQSYESKHIPGSVFFNMDVARDTGSKYPLMLPPLKQFSDYMHELNIRPDDVLVIYDTFETGLYFSPRVAWACQHFGHKEVHILNNFTKYVQDGFPVSNGPLFLPEDPSTPVKDPETSSVNMKDVVSFEEMRDIIKKQGIEEKYQVIDARPADRFSGSYKGPDGPLPSGHMPQSINIPFSSILSPEKVILPPADLKALFTKAGVQEHVPAVLSCNSGTTATGIYWALRTCGMEMETKIYDGSWFEWVNKADEGMIVVD</sequence>
<dbReference type="GO" id="GO:0005739">
    <property type="term" value="C:mitochondrion"/>
    <property type="evidence" value="ECO:0007669"/>
    <property type="project" value="TreeGrafter"/>
</dbReference>
<dbReference type="SMART" id="SM00450">
    <property type="entry name" value="RHOD"/>
    <property type="match status" value="2"/>
</dbReference>
<reference evidence="4" key="1">
    <citation type="submission" date="2022-11" db="EMBL/GenBank/DDBJ databases">
        <authorList>
            <person name="Petersen C."/>
        </authorList>
    </citation>
    <scope>NUCLEOTIDE SEQUENCE</scope>
    <source>
        <strain evidence="4">IBT 30069</strain>
    </source>
</reference>
<keyword evidence="1" id="KW-0808">Transferase</keyword>
<dbReference type="OrthoDB" id="270167at2759"/>
<name>A0A9W9JW45_9EURO</name>
<dbReference type="GO" id="GO:0004792">
    <property type="term" value="F:thiosulfate-cyanide sulfurtransferase activity"/>
    <property type="evidence" value="ECO:0007669"/>
    <property type="project" value="TreeGrafter"/>
</dbReference>
<protein>
    <submittedName>
        <fullName evidence="4">Thiosulfate sulfurtransferase</fullName>
    </submittedName>
</protein>
<dbReference type="EMBL" id="JAPQKH010000008">
    <property type="protein sequence ID" value="KAJ5083640.1"/>
    <property type="molecule type" value="Genomic_DNA"/>
</dbReference>
<dbReference type="SUPFAM" id="SSF52821">
    <property type="entry name" value="Rhodanese/Cell cycle control phosphatase"/>
    <property type="match status" value="2"/>
</dbReference>
<evidence type="ECO:0000259" key="3">
    <source>
        <dbReference type="PROSITE" id="PS50206"/>
    </source>
</evidence>
<organism evidence="4 5">
    <name type="scientific">Penicillium angulare</name>
    <dbReference type="NCBI Taxonomy" id="116970"/>
    <lineage>
        <taxon>Eukaryota</taxon>
        <taxon>Fungi</taxon>
        <taxon>Dikarya</taxon>
        <taxon>Ascomycota</taxon>
        <taxon>Pezizomycotina</taxon>
        <taxon>Eurotiomycetes</taxon>
        <taxon>Eurotiomycetidae</taxon>
        <taxon>Eurotiales</taxon>
        <taxon>Aspergillaceae</taxon>
        <taxon>Penicillium</taxon>
    </lineage>
</organism>
<dbReference type="Pfam" id="PF00581">
    <property type="entry name" value="Rhodanese"/>
    <property type="match status" value="1"/>
</dbReference>
<comment type="caution">
    <text evidence="4">The sequence shown here is derived from an EMBL/GenBank/DDBJ whole genome shotgun (WGS) entry which is preliminary data.</text>
</comment>
<gene>
    <name evidence="4" type="ORF">N7456_013067</name>
</gene>
<dbReference type="InterPro" id="IPR001763">
    <property type="entry name" value="Rhodanese-like_dom"/>
</dbReference>
<feature type="domain" description="Rhodanese" evidence="3">
    <location>
        <begin position="179"/>
        <end position="294"/>
    </location>
</feature>
<dbReference type="PANTHER" id="PTHR11364:SF27">
    <property type="entry name" value="SULFURTRANSFERASE"/>
    <property type="match status" value="1"/>
</dbReference>
<dbReference type="PANTHER" id="PTHR11364">
    <property type="entry name" value="THIOSULFATE SULFERTANSFERASE"/>
    <property type="match status" value="1"/>
</dbReference>
<accession>A0A9W9JW45</accession>
<dbReference type="Proteomes" id="UP001149165">
    <property type="component" value="Unassembled WGS sequence"/>
</dbReference>
<feature type="domain" description="Rhodanese" evidence="3">
    <location>
        <begin position="42"/>
        <end position="138"/>
    </location>
</feature>
<dbReference type="CDD" id="cd01449">
    <property type="entry name" value="TST_Repeat_2"/>
    <property type="match status" value="1"/>
</dbReference>
<keyword evidence="5" id="KW-1185">Reference proteome</keyword>
<evidence type="ECO:0000313" key="4">
    <source>
        <dbReference type="EMBL" id="KAJ5083640.1"/>
    </source>
</evidence>
<dbReference type="InterPro" id="IPR045078">
    <property type="entry name" value="TST/MPST-like"/>
</dbReference>
<dbReference type="InterPro" id="IPR036873">
    <property type="entry name" value="Rhodanese-like_dom_sf"/>
</dbReference>
<evidence type="ECO:0000256" key="2">
    <source>
        <dbReference type="ARBA" id="ARBA00022737"/>
    </source>
</evidence>
<reference evidence="4" key="2">
    <citation type="journal article" date="2023" name="IMA Fungus">
        <title>Comparative genomic study of the Penicillium genus elucidates a diverse pangenome and 15 lateral gene transfer events.</title>
        <authorList>
            <person name="Petersen C."/>
            <person name="Sorensen T."/>
            <person name="Nielsen M.R."/>
            <person name="Sondergaard T.E."/>
            <person name="Sorensen J.L."/>
            <person name="Fitzpatrick D.A."/>
            <person name="Frisvad J.C."/>
            <person name="Nielsen K.L."/>
        </authorList>
    </citation>
    <scope>NUCLEOTIDE SEQUENCE</scope>
    <source>
        <strain evidence="4">IBT 30069</strain>
    </source>
</reference>
<dbReference type="Gene3D" id="3.40.250.10">
    <property type="entry name" value="Rhodanese-like domain"/>
    <property type="match status" value="2"/>
</dbReference>
<dbReference type="CDD" id="cd01448">
    <property type="entry name" value="TST_Repeat_1"/>
    <property type="match status" value="1"/>
</dbReference>
<evidence type="ECO:0000256" key="1">
    <source>
        <dbReference type="ARBA" id="ARBA00022679"/>
    </source>
</evidence>
<dbReference type="PROSITE" id="PS50206">
    <property type="entry name" value="RHODANESE_3"/>
    <property type="match status" value="2"/>
</dbReference>
<proteinExistence type="predicted"/>